<dbReference type="SUPFAM" id="SSF53720">
    <property type="entry name" value="ALDH-like"/>
    <property type="match status" value="1"/>
</dbReference>
<comment type="caution">
    <text evidence="3">The sequence shown here is derived from an EMBL/GenBank/DDBJ whole genome shotgun (WGS) entry which is preliminary data.</text>
</comment>
<keyword evidence="1" id="KW-0560">Oxidoreductase</keyword>
<dbReference type="Gene3D" id="3.40.309.10">
    <property type="entry name" value="Aldehyde Dehydrogenase, Chain A, domain 2"/>
    <property type="match status" value="1"/>
</dbReference>
<dbReference type="Proteomes" id="UP000738517">
    <property type="component" value="Unassembled WGS sequence"/>
</dbReference>
<evidence type="ECO:0000313" key="3">
    <source>
        <dbReference type="EMBL" id="NBI53709.1"/>
    </source>
</evidence>
<keyword evidence="4" id="KW-1185">Reference proteome</keyword>
<dbReference type="EMBL" id="RSEJ01000014">
    <property type="protein sequence ID" value="NBI53709.1"/>
    <property type="molecule type" value="Genomic_DNA"/>
</dbReference>
<sequence length="482" mass="51938">MTFDAEKALYIAGEWQSGTTTISNINPSDISQNLGEFAQASQQQVQHAIDAARAAQPEWEKTPLEQKQKVLQAIGDELIARCDELGTLLSSEEGKPFAEGRGEIYRAGQFFQYYAAEVLRQMGDIAESVRPGVSVEVNREAVGVVAIISPWNFPTATAAWKIAPALAFGNSVIWKPANLTPASAVALTEIIHRQGLPAGTFNLVLGSGSEVGNTLINSDQINAVSFTGSVDTGRKVAAATAPNFVRCQLEMGSKNALVVADDADIHTAVEATIMGSFSGAGQKCTASSRLVVVDSIHDAYVEALIKRMSTLKIGHALEDGVFMGPVVDGNQLQSNLDWIEKARQHGAELAFGGEKLSLEHDGYYMAPTLFLGTQNHWDVNQEEVFAPMASVIRVADLDEAIATVNDTRFGLTGGIITQSLRTSALFKQQAQTGCVMVNLPTAGTDYHVPFGGRKQSSFGPREQGQYAKEFYTVVKTAYQRPY</sequence>
<feature type="domain" description="Aldehyde dehydrogenase" evidence="2">
    <location>
        <begin position="17"/>
        <end position="476"/>
    </location>
</feature>
<dbReference type="InterPro" id="IPR016162">
    <property type="entry name" value="Ald_DH_N"/>
</dbReference>
<reference evidence="3 4" key="1">
    <citation type="journal article" date="2017" name="Int. J. Syst. Evol. Microbiol.">
        <title>Photobacterium alginatilyticum sp. nov., a marine bacterium isolated from bottom seawater.</title>
        <authorList>
            <person name="Wang X."/>
            <person name="Wang Y."/>
            <person name="Yang X."/>
            <person name="Sun H."/>
            <person name="Li B."/>
            <person name="Zhang X.H."/>
        </authorList>
    </citation>
    <scope>NUCLEOTIDE SEQUENCE [LARGE SCALE GENOMIC DNA]</scope>
    <source>
        <strain evidence="3 4">P03D4</strain>
    </source>
</reference>
<protein>
    <submittedName>
        <fullName evidence="3">Aldehyde dehydrogenase family protein</fullName>
    </submittedName>
</protein>
<proteinExistence type="predicted"/>
<organism evidence="3 4">
    <name type="scientific">Photobacterium alginatilyticum</name>
    <dbReference type="NCBI Taxonomy" id="1775171"/>
    <lineage>
        <taxon>Bacteria</taxon>
        <taxon>Pseudomonadati</taxon>
        <taxon>Pseudomonadota</taxon>
        <taxon>Gammaproteobacteria</taxon>
        <taxon>Vibrionales</taxon>
        <taxon>Vibrionaceae</taxon>
        <taxon>Photobacterium</taxon>
    </lineage>
</organism>
<dbReference type="Gene3D" id="3.40.605.10">
    <property type="entry name" value="Aldehyde Dehydrogenase, Chain A, domain 1"/>
    <property type="match status" value="1"/>
</dbReference>
<dbReference type="InterPro" id="IPR016163">
    <property type="entry name" value="Ald_DH_C"/>
</dbReference>
<evidence type="ECO:0000313" key="4">
    <source>
        <dbReference type="Proteomes" id="UP000738517"/>
    </source>
</evidence>
<dbReference type="Pfam" id="PF00171">
    <property type="entry name" value="Aldedh"/>
    <property type="match status" value="1"/>
</dbReference>
<accession>A0ABW9YIQ8</accession>
<dbReference type="CDD" id="cd07097">
    <property type="entry name" value="ALDH_KGSADH-YcbD"/>
    <property type="match status" value="1"/>
</dbReference>
<dbReference type="InterPro" id="IPR015590">
    <property type="entry name" value="Aldehyde_DH_dom"/>
</dbReference>
<dbReference type="InterPro" id="IPR016161">
    <property type="entry name" value="Ald_DH/histidinol_DH"/>
</dbReference>
<dbReference type="PANTHER" id="PTHR11699">
    <property type="entry name" value="ALDEHYDE DEHYDROGENASE-RELATED"/>
    <property type="match status" value="1"/>
</dbReference>
<gene>
    <name evidence="3" type="ORF">EIZ48_14115</name>
</gene>
<evidence type="ECO:0000259" key="2">
    <source>
        <dbReference type="Pfam" id="PF00171"/>
    </source>
</evidence>
<dbReference type="RefSeq" id="WP_160652546.1">
    <property type="nucleotide sequence ID" value="NZ_RSEJ01000014.1"/>
</dbReference>
<evidence type="ECO:0000256" key="1">
    <source>
        <dbReference type="ARBA" id="ARBA00023002"/>
    </source>
</evidence>
<name>A0ABW9YIQ8_9GAMM</name>